<dbReference type="AlphaFoldDB" id="A0AAW6SAF6"/>
<evidence type="ECO:0000313" key="1">
    <source>
        <dbReference type="EMBL" id="MDH0199301.1"/>
    </source>
</evidence>
<name>A0AAW6SAF6_ENTCL</name>
<dbReference type="RefSeq" id="WP_229218262.1">
    <property type="nucleotide sequence ID" value="NZ_JAODZM010000177.1"/>
</dbReference>
<gene>
    <name evidence="1" type="ORF">N7383_27175</name>
</gene>
<sequence length="74" mass="8531">MKIVIFSDNGSSVVNTDDGTMDWYILNSDGTKQCAAVMMHEYRELSVHKFAYIASFRDVSQEEIRSAIMRQMFN</sequence>
<comment type="caution">
    <text evidence="1">The sequence shown here is derived from an EMBL/GenBank/DDBJ whole genome shotgun (WGS) entry which is preliminary data.</text>
</comment>
<proteinExistence type="predicted"/>
<organism evidence="1 2">
    <name type="scientific">Enterobacter cloacae</name>
    <dbReference type="NCBI Taxonomy" id="550"/>
    <lineage>
        <taxon>Bacteria</taxon>
        <taxon>Pseudomonadati</taxon>
        <taxon>Pseudomonadota</taxon>
        <taxon>Gammaproteobacteria</taxon>
        <taxon>Enterobacterales</taxon>
        <taxon>Enterobacteriaceae</taxon>
        <taxon>Enterobacter</taxon>
        <taxon>Enterobacter cloacae complex</taxon>
    </lineage>
</organism>
<dbReference type="EMBL" id="JAODZM010000177">
    <property type="protein sequence ID" value="MDH0199301.1"/>
    <property type="molecule type" value="Genomic_DNA"/>
</dbReference>
<accession>A0AAW6SAF6</accession>
<reference evidence="1" key="1">
    <citation type="submission" date="2022-09" db="EMBL/GenBank/DDBJ databases">
        <title>Intensive care unit water sources are persistently colonized with multi-drug resistant bacteria and are the site of extensive horizontal gene transfer of antibiotic resistance genes.</title>
        <authorList>
            <person name="Diorio-Toth L."/>
        </authorList>
    </citation>
    <scope>NUCLEOTIDE SEQUENCE</scope>
    <source>
        <strain evidence="1">GD04139</strain>
    </source>
</reference>
<evidence type="ECO:0000313" key="2">
    <source>
        <dbReference type="Proteomes" id="UP001158360"/>
    </source>
</evidence>
<dbReference type="Proteomes" id="UP001158360">
    <property type="component" value="Unassembled WGS sequence"/>
</dbReference>
<protein>
    <submittedName>
        <fullName evidence="1">Uncharacterized protein</fullName>
    </submittedName>
</protein>